<dbReference type="Proteomes" id="UP000190961">
    <property type="component" value="Unassembled WGS sequence"/>
</dbReference>
<keyword evidence="2" id="KW-1185">Reference proteome</keyword>
<gene>
    <name evidence="1" type="ORF">SAMN05660236_4797</name>
</gene>
<organism evidence="1 2">
    <name type="scientific">Ohtaekwangia koreensis</name>
    <dbReference type="NCBI Taxonomy" id="688867"/>
    <lineage>
        <taxon>Bacteria</taxon>
        <taxon>Pseudomonadati</taxon>
        <taxon>Bacteroidota</taxon>
        <taxon>Cytophagia</taxon>
        <taxon>Cytophagales</taxon>
        <taxon>Fulvivirgaceae</taxon>
        <taxon>Ohtaekwangia</taxon>
    </lineage>
</organism>
<evidence type="ECO:0000313" key="2">
    <source>
        <dbReference type="Proteomes" id="UP000190961"/>
    </source>
</evidence>
<accession>A0A1T5M9W4</accession>
<dbReference type="STRING" id="688867.SAMN05660236_4797"/>
<dbReference type="CDD" id="cd00085">
    <property type="entry name" value="HNHc"/>
    <property type="match status" value="1"/>
</dbReference>
<dbReference type="InterPro" id="IPR003615">
    <property type="entry name" value="HNH_nuc"/>
</dbReference>
<dbReference type="OrthoDB" id="5918473at2"/>
<dbReference type="AlphaFoldDB" id="A0A1T5M9W4"/>
<dbReference type="EMBL" id="FUZU01000004">
    <property type="protein sequence ID" value="SKC85036.1"/>
    <property type="molecule type" value="Genomic_DNA"/>
</dbReference>
<dbReference type="Gene3D" id="1.10.30.50">
    <property type="match status" value="1"/>
</dbReference>
<protein>
    <submittedName>
        <fullName evidence="1">TIGR02646 family protein</fullName>
    </submittedName>
</protein>
<sequence>MISQIPATFQLTQAQELLLQAIFPFQPGAWDRNDVEPIKQEIHAQLLAIQNGNCCYCGLKVNEGGRAEIDHIAKKGGPRRPAYTEFIFTPKNLVIACQYCNSSSKKGQDDVLDQVDLTNYDNCTFKIVHPYNDDPTHHYSWSTGRFKILISAVSNKGRYSISLFELDSEAHTFARAKQVMFETRLARYNNRQAIKQRVLDILKFNF</sequence>
<evidence type="ECO:0000313" key="1">
    <source>
        <dbReference type="EMBL" id="SKC85036.1"/>
    </source>
</evidence>
<dbReference type="RefSeq" id="WP_079689339.1">
    <property type="nucleotide sequence ID" value="NZ_FUZU01000004.1"/>
</dbReference>
<proteinExistence type="predicted"/>
<reference evidence="1 2" key="1">
    <citation type="submission" date="2017-02" db="EMBL/GenBank/DDBJ databases">
        <authorList>
            <person name="Peterson S.W."/>
        </authorList>
    </citation>
    <scope>NUCLEOTIDE SEQUENCE [LARGE SCALE GENOMIC DNA]</scope>
    <source>
        <strain evidence="1 2">DSM 25262</strain>
    </source>
</reference>
<name>A0A1T5M9W4_9BACT</name>